<dbReference type="RefSeq" id="WP_148227443.1">
    <property type="nucleotide sequence ID" value="NZ_BBWO01000005.1"/>
</dbReference>
<name>A0A0P0Z9M7_9HYPH</name>
<dbReference type="OrthoDB" id="7906449at2"/>
<feature type="chain" id="PRO_5006058248" evidence="1">
    <location>
        <begin position="20"/>
        <end position="365"/>
    </location>
</feature>
<evidence type="ECO:0000313" key="2">
    <source>
        <dbReference type="EMBL" id="BAT31179.1"/>
    </source>
</evidence>
<evidence type="ECO:0000256" key="1">
    <source>
        <dbReference type="SAM" id="SignalP"/>
    </source>
</evidence>
<accession>A0A0P0Z9M7</accession>
<keyword evidence="1" id="KW-0732">Signal</keyword>
<reference evidence="2" key="1">
    <citation type="journal article" date="2015" name="Proc. Natl. Acad. Sci. U.S.A.">
        <title>Bacterial clade with the ribosomal RNA operon on a small plasmid rather than the chromosome.</title>
        <authorList>
            <person name="Anda M."/>
            <person name="Ohtsubo Y."/>
            <person name="Okubo T."/>
            <person name="Sugawara M."/>
            <person name="Nagata Y."/>
            <person name="Tsuda M."/>
            <person name="Minamisawa K."/>
            <person name="Mitsui H."/>
        </authorList>
    </citation>
    <scope>NUCLEOTIDE SEQUENCE</scope>
    <source>
        <strain evidence="2">DSM 15513</strain>
    </source>
</reference>
<dbReference type="AlphaFoldDB" id="A0A0P0Z9M7"/>
<protein>
    <submittedName>
        <fullName evidence="2">Uncharacterized protein</fullName>
    </submittedName>
</protein>
<proteinExistence type="predicted"/>
<dbReference type="EMBL" id="LC066397">
    <property type="protein sequence ID" value="BAT31179.1"/>
    <property type="molecule type" value="Genomic_DNA"/>
</dbReference>
<sequence>MARMIPVVLLALVATVSSASVEAVEFSPERCAEILYEELQGKPAEAFAAIKPLRDVAKGGDERLPGQFIIDPPSERRQGNARDAIRIAADLAKGQGRPSWVSSANSRWIIDRLVTDLSDFMGQDLSPYLCGGVESYVVTLRGYLDQVSTGSGRSLEEIKEAQIERTRGTIEAAHTVMRPVPTPRYAPDLRPIAVIEVPSERYHGFALRRGRDDIRLVLPAAQNARSTVYGPRIDPDLPLKQKVERALDSDEARFKAIDDLLAAAVAGGFVNEVSAIKRASNATEPFMPPVLAKLAEANQILTDDEVRISDALTRGRLAAALSDIEILDYVARAADEEADPLVAQIEATFDAILEARRAALIEAGG</sequence>
<feature type="signal peptide" evidence="1">
    <location>
        <begin position="1"/>
        <end position="19"/>
    </location>
</feature>
<organism evidence="2">
    <name type="scientific">Fulvimarina pelagi</name>
    <dbReference type="NCBI Taxonomy" id="217511"/>
    <lineage>
        <taxon>Bacteria</taxon>
        <taxon>Pseudomonadati</taxon>
        <taxon>Pseudomonadota</taxon>
        <taxon>Alphaproteobacteria</taxon>
        <taxon>Hyphomicrobiales</taxon>
        <taxon>Aurantimonadaceae</taxon>
        <taxon>Fulvimarina</taxon>
    </lineage>
</organism>